<keyword evidence="2" id="KW-0732">Signal</keyword>
<dbReference type="EMBL" id="LSMT01003299">
    <property type="protein sequence ID" value="PFX11189.1"/>
    <property type="molecule type" value="Genomic_DNA"/>
</dbReference>
<evidence type="ECO:0000313" key="7">
    <source>
        <dbReference type="EMBL" id="PFX11189.1"/>
    </source>
</evidence>
<dbReference type="Proteomes" id="UP000225706">
    <property type="component" value="Unassembled WGS sequence"/>
</dbReference>
<organism evidence="7 8">
    <name type="scientific">Stylophora pistillata</name>
    <name type="common">Smooth cauliflower coral</name>
    <dbReference type="NCBI Taxonomy" id="50429"/>
    <lineage>
        <taxon>Eukaryota</taxon>
        <taxon>Metazoa</taxon>
        <taxon>Cnidaria</taxon>
        <taxon>Anthozoa</taxon>
        <taxon>Hexacorallia</taxon>
        <taxon>Scleractinia</taxon>
        <taxon>Astrocoeniina</taxon>
        <taxon>Pocilloporidae</taxon>
        <taxon>Stylophora</taxon>
    </lineage>
</organism>
<feature type="region of interest" description="Disordered" evidence="5">
    <location>
        <begin position="153"/>
        <end position="187"/>
    </location>
</feature>
<gene>
    <name evidence="7" type="primary">unc-89</name>
    <name evidence="7" type="ORF">AWC38_SpisGene25250</name>
</gene>
<protein>
    <submittedName>
        <fullName evidence="7">Muscle M-line assembly protein unc-89</fullName>
    </submittedName>
</protein>
<dbReference type="GO" id="GO:0007156">
    <property type="term" value="P:homophilic cell adhesion via plasma membrane adhesion molecules"/>
    <property type="evidence" value="ECO:0007669"/>
    <property type="project" value="TreeGrafter"/>
</dbReference>
<dbReference type="InterPro" id="IPR003598">
    <property type="entry name" value="Ig_sub2"/>
</dbReference>
<evidence type="ECO:0000313" key="8">
    <source>
        <dbReference type="Proteomes" id="UP000225706"/>
    </source>
</evidence>
<evidence type="ECO:0000256" key="5">
    <source>
        <dbReference type="SAM" id="MobiDB-lite"/>
    </source>
</evidence>
<dbReference type="InterPro" id="IPR036179">
    <property type="entry name" value="Ig-like_dom_sf"/>
</dbReference>
<name>A0A2B4R2Y3_STYPI</name>
<comment type="caution">
    <text evidence="7">The sequence shown here is derived from an EMBL/GenBank/DDBJ whole genome shotgun (WGS) entry which is preliminary data.</text>
</comment>
<dbReference type="InterPro" id="IPR007110">
    <property type="entry name" value="Ig-like_dom"/>
</dbReference>
<feature type="compositionally biased region" description="Polar residues" evidence="5">
    <location>
        <begin position="157"/>
        <end position="170"/>
    </location>
</feature>
<proteinExistence type="inferred from homology"/>
<keyword evidence="4" id="KW-0393">Immunoglobulin domain</keyword>
<dbReference type="PANTHER" id="PTHR45080:SF8">
    <property type="entry name" value="IG-LIKE DOMAIN-CONTAINING PROTEIN"/>
    <property type="match status" value="1"/>
</dbReference>
<evidence type="ECO:0000256" key="4">
    <source>
        <dbReference type="ARBA" id="ARBA00023319"/>
    </source>
</evidence>
<dbReference type="FunFam" id="2.60.40.10:FF:000080">
    <property type="entry name" value="Myosin light chain kinase, smooth muscle"/>
    <property type="match status" value="1"/>
</dbReference>
<dbReference type="STRING" id="50429.A0A2B4R2Y3"/>
<dbReference type="SUPFAM" id="SSF48726">
    <property type="entry name" value="Immunoglobulin"/>
    <property type="match status" value="2"/>
</dbReference>
<keyword evidence="3" id="KW-1015">Disulfide bond</keyword>
<comment type="similarity">
    <text evidence="1">Belongs to the protein kinase superfamily. CAMK Ser/Thr protein kinase family.</text>
</comment>
<dbReference type="Gene3D" id="2.60.40.10">
    <property type="entry name" value="Immunoglobulins"/>
    <property type="match status" value="2"/>
</dbReference>
<feature type="non-terminal residue" evidence="7">
    <location>
        <position position="1"/>
    </location>
</feature>
<dbReference type="GO" id="GO:0005886">
    <property type="term" value="C:plasma membrane"/>
    <property type="evidence" value="ECO:0007669"/>
    <property type="project" value="TreeGrafter"/>
</dbReference>
<accession>A0A2B4R2Y3</accession>
<dbReference type="PROSITE" id="PS50835">
    <property type="entry name" value="IG_LIKE"/>
    <property type="match status" value="1"/>
</dbReference>
<dbReference type="InterPro" id="IPR013783">
    <property type="entry name" value="Ig-like_fold"/>
</dbReference>
<dbReference type="InterPro" id="IPR003599">
    <property type="entry name" value="Ig_sub"/>
</dbReference>
<dbReference type="InterPro" id="IPR050958">
    <property type="entry name" value="Cell_Adh-Cytoskel_Orgn"/>
</dbReference>
<keyword evidence="8" id="KW-1185">Reference proteome</keyword>
<dbReference type="AlphaFoldDB" id="A0A2B4R2Y3"/>
<evidence type="ECO:0000259" key="6">
    <source>
        <dbReference type="PROSITE" id="PS50835"/>
    </source>
</evidence>
<evidence type="ECO:0000256" key="1">
    <source>
        <dbReference type="ARBA" id="ARBA00006692"/>
    </source>
</evidence>
<dbReference type="SMART" id="SM00409">
    <property type="entry name" value="IG"/>
    <property type="match status" value="1"/>
</dbReference>
<dbReference type="InterPro" id="IPR013098">
    <property type="entry name" value="Ig_I-set"/>
</dbReference>
<dbReference type="Pfam" id="PF07679">
    <property type="entry name" value="I-set"/>
    <property type="match status" value="1"/>
</dbReference>
<reference evidence="8" key="1">
    <citation type="journal article" date="2017" name="bioRxiv">
        <title>Comparative analysis of the genomes of Stylophora pistillata and Acropora digitifera provides evidence for extensive differences between species of corals.</title>
        <authorList>
            <person name="Voolstra C.R."/>
            <person name="Li Y."/>
            <person name="Liew Y.J."/>
            <person name="Baumgarten S."/>
            <person name="Zoccola D."/>
            <person name="Flot J.-F."/>
            <person name="Tambutte S."/>
            <person name="Allemand D."/>
            <person name="Aranda M."/>
        </authorList>
    </citation>
    <scope>NUCLEOTIDE SEQUENCE [LARGE SCALE GENOMIC DNA]</scope>
</reference>
<dbReference type="SMART" id="SM00408">
    <property type="entry name" value="IGc2"/>
    <property type="match status" value="1"/>
</dbReference>
<evidence type="ECO:0000256" key="3">
    <source>
        <dbReference type="ARBA" id="ARBA00023157"/>
    </source>
</evidence>
<sequence>TSVGDMVTYISELRLVSVTNKDSGNYQCVVTSYFTPIQSKIVQITVLGFRIERKGIQTAVTLMRLVLILIRTSIPLEFYGVSEAPHFVNPIRHEVVVSVSDNAVLQCLVRGAPGPTVTWVKNGKVVKRSSRIMFAEAGQVLVITEVKEDDSDKYSCEASNSEGTVRQSTELYVEPGMDANVTESSPS</sequence>
<dbReference type="PANTHER" id="PTHR45080">
    <property type="entry name" value="CONTACTIN 5"/>
    <property type="match status" value="1"/>
</dbReference>
<dbReference type="OrthoDB" id="5982776at2759"/>
<evidence type="ECO:0000256" key="2">
    <source>
        <dbReference type="ARBA" id="ARBA00022729"/>
    </source>
</evidence>
<feature type="domain" description="Ig-like" evidence="6">
    <location>
        <begin position="85"/>
        <end position="172"/>
    </location>
</feature>